<dbReference type="Proteomes" id="UP000460715">
    <property type="component" value="Unassembled WGS sequence"/>
</dbReference>
<dbReference type="InterPro" id="IPR028978">
    <property type="entry name" value="Chorismate_lyase_/UTRA_dom_sf"/>
</dbReference>
<comment type="caution">
    <text evidence="5">The sequence shown here is derived from an EMBL/GenBank/DDBJ whole genome shotgun (WGS) entry which is preliminary data.</text>
</comment>
<keyword evidence="1" id="KW-0805">Transcription regulation</keyword>
<evidence type="ECO:0000313" key="5">
    <source>
        <dbReference type="EMBL" id="MXP64267.1"/>
    </source>
</evidence>
<keyword evidence="2" id="KW-0238">DNA-binding</keyword>
<dbReference type="GO" id="GO:0045892">
    <property type="term" value="P:negative regulation of DNA-templated transcription"/>
    <property type="evidence" value="ECO:0007669"/>
    <property type="project" value="TreeGrafter"/>
</dbReference>
<dbReference type="InterPro" id="IPR011663">
    <property type="entry name" value="UTRA"/>
</dbReference>
<sequence length="273" mass="30167">MVSRRSLAATAAQNSDARLAALFADARINPDSASPRFLQVCLAIRERIQSKQLLHGERLPSEAEIGAWFGVSRITARRAVAELVGMGLAERQRGRPPTVNFQSTRQRGAIEDLLQNLLVLGERTTVKVIEFAYVPASPSIAAALEVPQGEPVQHVLRMRLDDGQPLSLIETFVPADLGRRYERADMEALSLQALFRRLGVQVARAEQSFTACLALGREARLLGVEAGAALFRVTRTVYDQGGRPVEHVTSLYRSDRYEYQMSLVRAGGTWKRA</sequence>
<gene>
    <name evidence="5" type="ORF">E0493_13025</name>
</gene>
<dbReference type="PROSITE" id="PS50949">
    <property type="entry name" value="HTH_GNTR"/>
    <property type="match status" value="1"/>
</dbReference>
<dbReference type="Gene3D" id="3.40.1410.10">
    <property type="entry name" value="Chorismate lyase-like"/>
    <property type="match status" value="1"/>
</dbReference>
<dbReference type="InterPro" id="IPR000524">
    <property type="entry name" value="Tscrpt_reg_HTH_GntR"/>
</dbReference>
<proteinExistence type="predicted"/>
<evidence type="ECO:0000313" key="6">
    <source>
        <dbReference type="Proteomes" id="UP000460715"/>
    </source>
</evidence>
<dbReference type="EMBL" id="SNVJ01000010">
    <property type="protein sequence ID" value="MXP64267.1"/>
    <property type="molecule type" value="Genomic_DNA"/>
</dbReference>
<dbReference type="Pfam" id="PF00392">
    <property type="entry name" value="GntR"/>
    <property type="match status" value="1"/>
</dbReference>
<organism evidence="5 6">
    <name type="scientific">Teichococcus coralli</name>
    <dbReference type="NCBI Taxonomy" id="2545983"/>
    <lineage>
        <taxon>Bacteria</taxon>
        <taxon>Pseudomonadati</taxon>
        <taxon>Pseudomonadota</taxon>
        <taxon>Alphaproteobacteria</taxon>
        <taxon>Acetobacterales</taxon>
        <taxon>Roseomonadaceae</taxon>
        <taxon>Roseomonas</taxon>
    </lineage>
</organism>
<keyword evidence="6" id="KW-1185">Reference proteome</keyword>
<reference evidence="5 6" key="1">
    <citation type="submission" date="2019-03" db="EMBL/GenBank/DDBJ databases">
        <title>Roseomonas sp. a novel Roseomonas species isolated from Sea whip Gorgonian.</title>
        <authorList>
            <person name="Li F."/>
            <person name="Pan X."/>
            <person name="Huang S."/>
            <person name="Li Z."/>
            <person name="Meng B."/>
        </authorList>
    </citation>
    <scope>NUCLEOTIDE SEQUENCE [LARGE SCALE GENOMIC DNA]</scope>
    <source>
        <strain evidence="5 6">M0104</strain>
    </source>
</reference>
<dbReference type="Gene3D" id="1.10.10.10">
    <property type="entry name" value="Winged helix-like DNA-binding domain superfamily/Winged helix DNA-binding domain"/>
    <property type="match status" value="1"/>
</dbReference>
<dbReference type="InterPro" id="IPR050679">
    <property type="entry name" value="Bact_HTH_transcr_reg"/>
</dbReference>
<dbReference type="PANTHER" id="PTHR44846">
    <property type="entry name" value="MANNOSYL-D-GLYCERATE TRANSPORT/METABOLISM SYSTEM REPRESSOR MNGR-RELATED"/>
    <property type="match status" value="1"/>
</dbReference>
<evidence type="ECO:0000256" key="1">
    <source>
        <dbReference type="ARBA" id="ARBA00023015"/>
    </source>
</evidence>
<dbReference type="PRINTS" id="PR00035">
    <property type="entry name" value="HTHGNTR"/>
</dbReference>
<dbReference type="AlphaFoldDB" id="A0A845BFZ2"/>
<evidence type="ECO:0000259" key="4">
    <source>
        <dbReference type="PROSITE" id="PS50949"/>
    </source>
</evidence>
<dbReference type="SMART" id="SM00345">
    <property type="entry name" value="HTH_GNTR"/>
    <property type="match status" value="1"/>
</dbReference>
<name>A0A845BFZ2_9PROT</name>
<dbReference type="InterPro" id="IPR036388">
    <property type="entry name" value="WH-like_DNA-bd_sf"/>
</dbReference>
<protein>
    <submittedName>
        <fullName evidence="5">GntR family transcriptional regulator</fullName>
    </submittedName>
</protein>
<dbReference type="SUPFAM" id="SSF46785">
    <property type="entry name" value="Winged helix' DNA-binding domain"/>
    <property type="match status" value="1"/>
</dbReference>
<feature type="domain" description="HTH gntR-type" evidence="4">
    <location>
        <begin position="34"/>
        <end position="102"/>
    </location>
</feature>
<dbReference type="InterPro" id="IPR036390">
    <property type="entry name" value="WH_DNA-bd_sf"/>
</dbReference>
<dbReference type="Pfam" id="PF07702">
    <property type="entry name" value="UTRA"/>
    <property type="match status" value="1"/>
</dbReference>
<dbReference type="GO" id="GO:0003677">
    <property type="term" value="F:DNA binding"/>
    <property type="evidence" value="ECO:0007669"/>
    <property type="project" value="UniProtKB-KW"/>
</dbReference>
<evidence type="ECO:0000256" key="2">
    <source>
        <dbReference type="ARBA" id="ARBA00023125"/>
    </source>
</evidence>
<dbReference type="CDD" id="cd07377">
    <property type="entry name" value="WHTH_GntR"/>
    <property type="match status" value="1"/>
</dbReference>
<keyword evidence="3" id="KW-0804">Transcription</keyword>
<dbReference type="GO" id="GO:0003700">
    <property type="term" value="F:DNA-binding transcription factor activity"/>
    <property type="evidence" value="ECO:0007669"/>
    <property type="project" value="InterPro"/>
</dbReference>
<dbReference type="SMART" id="SM00866">
    <property type="entry name" value="UTRA"/>
    <property type="match status" value="1"/>
</dbReference>
<dbReference type="PANTHER" id="PTHR44846:SF1">
    <property type="entry name" value="MANNOSYL-D-GLYCERATE TRANSPORT_METABOLISM SYSTEM REPRESSOR MNGR-RELATED"/>
    <property type="match status" value="1"/>
</dbReference>
<dbReference type="SUPFAM" id="SSF64288">
    <property type="entry name" value="Chorismate lyase-like"/>
    <property type="match status" value="1"/>
</dbReference>
<accession>A0A845BFZ2</accession>
<evidence type="ECO:0000256" key="3">
    <source>
        <dbReference type="ARBA" id="ARBA00023163"/>
    </source>
</evidence>